<dbReference type="Pfam" id="PF02563">
    <property type="entry name" value="Poly_export"/>
    <property type="match status" value="1"/>
</dbReference>
<dbReference type="AlphaFoldDB" id="A0A370QPW7"/>
<reference evidence="4 5" key="1">
    <citation type="submission" date="2018-07" db="EMBL/GenBank/DDBJ databases">
        <title>Genomic Encyclopedia of Type Strains, Phase IV (KMG-IV): sequencing the most valuable type-strain genomes for metagenomic binning, comparative biology and taxonomic classification.</title>
        <authorList>
            <person name="Goeker M."/>
        </authorList>
    </citation>
    <scope>NUCLEOTIDE SEQUENCE [LARGE SCALE GENOMIC DNA]</scope>
    <source>
        <strain evidence="4 5">DSM 103736</strain>
    </source>
</reference>
<name>A0A370QPW7_9GAMM</name>
<proteinExistence type="predicted"/>
<dbReference type="InterPro" id="IPR019554">
    <property type="entry name" value="Soluble_ligand-bd"/>
</dbReference>
<dbReference type="InterPro" id="IPR049712">
    <property type="entry name" value="Poly_export"/>
</dbReference>
<evidence type="ECO:0000259" key="2">
    <source>
        <dbReference type="Pfam" id="PF02563"/>
    </source>
</evidence>
<dbReference type="PANTHER" id="PTHR33619:SF3">
    <property type="entry name" value="POLYSACCHARIDE EXPORT PROTEIN GFCE-RELATED"/>
    <property type="match status" value="1"/>
</dbReference>
<dbReference type="InterPro" id="IPR003715">
    <property type="entry name" value="Poly_export_N"/>
</dbReference>
<dbReference type="PANTHER" id="PTHR33619">
    <property type="entry name" value="POLYSACCHARIDE EXPORT PROTEIN GFCE-RELATED"/>
    <property type="match status" value="1"/>
</dbReference>
<keyword evidence="5" id="KW-1185">Reference proteome</keyword>
<dbReference type="RefSeq" id="WP_221810487.1">
    <property type="nucleotide sequence ID" value="NZ_QRAP01000005.1"/>
</dbReference>
<feature type="domain" description="Polysaccharide export protein N-terminal" evidence="2">
    <location>
        <begin position="17"/>
        <end position="91"/>
    </location>
</feature>
<accession>A0A370QPW7</accession>
<organism evidence="4 5">
    <name type="scientific">Enterobacillus tribolii</name>
    <dbReference type="NCBI Taxonomy" id="1487935"/>
    <lineage>
        <taxon>Bacteria</taxon>
        <taxon>Pseudomonadati</taxon>
        <taxon>Pseudomonadota</taxon>
        <taxon>Gammaproteobacteria</taxon>
        <taxon>Enterobacterales</taxon>
        <taxon>Hafniaceae</taxon>
        <taxon>Enterobacillus</taxon>
    </lineage>
</organism>
<sequence length="169" mass="18591">MLTACSSPTPLMDTPSADNRYWLGEGDQVNIVVAGEPDMTMRFMLDNGGTITFPYIGQLRLSGKTPEEVSAEITRRLRGDYLQNPMVTVTVSQFRNIFILGEVKKPDGYAWQPGLTVEKALALGGGFTDRADKHDLSIRLSGSNELLENVDLRHSVHPGDTVIVGMSFF</sequence>
<dbReference type="GO" id="GO:0015159">
    <property type="term" value="F:polysaccharide transmembrane transporter activity"/>
    <property type="evidence" value="ECO:0007669"/>
    <property type="project" value="InterPro"/>
</dbReference>
<keyword evidence="1" id="KW-0732">Signal</keyword>
<feature type="domain" description="Soluble ligand binding" evidence="3">
    <location>
        <begin position="97"/>
        <end position="133"/>
    </location>
</feature>
<protein>
    <submittedName>
        <fullName evidence="4">Polysaccharide export outer membrane protein</fullName>
    </submittedName>
</protein>
<dbReference type="Pfam" id="PF10531">
    <property type="entry name" value="SLBB"/>
    <property type="match status" value="1"/>
</dbReference>
<comment type="caution">
    <text evidence="4">The sequence shown here is derived from an EMBL/GenBank/DDBJ whole genome shotgun (WGS) entry which is preliminary data.</text>
</comment>
<dbReference type="Proteomes" id="UP000254848">
    <property type="component" value="Unassembled WGS sequence"/>
</dbReference>
<gene>
    <name evidence="4" type="ORF">C8D90_10589</name>
</gene>
<dbReference type="Gene3D" id="3.10.560.10">
    <property type="entry name" value="Outer membrane lipoprotein wza domain like"/>
    <property type="match status" value="1"/>
</dbReference>
<evidence type="ECO:0000313" key="5">
    <source>
        <dbReference type="Proteomes" id="UP000254848"/>
    </source>
</evidence>
<evidence type="ECO:0000313" key="4">
    <source>
        <dbReference type="EMBL" id="RDK90809.1"/>
    </source>
</evidence>
<evidence type="ECO:0000256" key="1">
    <source>
        <dbReference type="ARBA" id="ARBA00022729"/>
    </source>
</evidence>
<evidence type="ECO:0000259" key="3">
    <source>
        <dbReference type="Pfam" id="PF10531"/>
    </source>
</evidence>
<dbReference type="EMBL" id="QRAP01000005">
    <property type="protein sequence ID" value="RDK90809.1"/>
    <property type="molecule type" value="Genomic_DNA"/>
</dbReference>
<dbReference type="Gene3D" id="3.30.1950.10">
    <property type="entry name" value="wza like domain"/>
    <property type="match status" value="1"/>
</dbReference>